<dbReference type="OrthoDB" id="3527137at2759"/>
<feature type="region of interest" description="Disordered" evidence="1">
    <location>
        <begin position="1"/>
        <end position="27"/>
    </location>
</feature>
<dbReference type="Pfam" id="PF24968">
    <property type="entry name" value="DUF7770"/>
    <property type="match status" value="1"/>
</dbReference>
<comment type="caution">
    <text evidence="3">The sequence shown here is derived from an EMBL/GenBank/DDBJ whole genome shotgun (WGS) entry which is preliminary data.</text>
</comment>
<protein>
    <recommendedName>
        <fullName evidence="2">DUF7770 domain-containing protein</fullName>
    </recommendedName>
</protein>
<dbReference type="EMBL" id="AMYD01000845">
    <property type="protein sequence ID" value="EQB55871.1"/>
    <property type="molecule type" value="Genomic_DNA"/>
</dbReference>
<proteinExistence type="predicted"/>
<name>T0LVR2_COLGC</name>
<evidence type="ECO:0000256" key="1">
    <source>
        <dbReference type="SAM" id="MobiDB-lite"/>
    </source>
</evidence>
<accession>T0LVR2</accession>
<dbReference type="Proteomes" id="UP000015530">
    <property type="component" value="Unassembled WGS sequence"/>
</dbReference>
<sequence>MGLFGKSSSSKQSGAKPAATTTGATAPSPVWKIPTPVFQPVVFVPKKDQSKTLDFPVSEVRAVAHDLLDDGANHWCFYLQIAPSMKRPTEQSVRIDATPSGLPGAVVPGGSKANILISLLGYEVSKQAQHVSHFAVPRGLKVENFVQAITNHGRDKYDFDASGRGCRKWTSDQIDLFLELGLLRSKSDADTAKKNILLEWKEYKPTGHQYPLDKGCYYK</sequence>
<feature type="compositionally biased region" description="Low complexity" evidence="1">
    <location>
        <begin position="1"/>
        <end position="26"/>
    </location>
</feature>
<dbReference type="InterPro" id="IPR056672">
    <property type="entry name" value="DUF7770"/>
</dbReference>
<dbReference type="OMA" id="GCTGWIL"/>
<dbReference type="HOGENOM" id="CLU_085826_2_0_1"/>
<evidence type="ECO:0000313" key="4">
    <source>
        <dbReference type="Proteomes" id="UP000015530"/>
    </source>
</evidence>
<evidence type="ECO:0000313" key="3">
    <source>
        <dbReference type="EMBL" id="EQB55871.1"/>
    </source>
</evidence>
<organism evidence="3 4">
    <name type="scientific">Colletotrichum gloeosporioides (strain Cg-14)</name>
    <name type="common">Anthracnose fungus</name>
    <name type="synonym">Glomerella cingulata</name>
    <dbReference type="NCBI Taxonomy" id="1237896"/>
    <lineage>
        <taxon>Eukaryota</taxon>
        <taxon>Fungi</taxon>
        <taxon>Dikarya</taxon>
        <taxon>Ascomycota</taxon>
        <taxon>Pezizomycotina</taxon>
        <taxon>Sordariomycetes</taxon>
        <taxon>Hypocreomycetidae</taxon>
        <taxon>Glomerellales</taxon>
        <taxon>Glomerellaceae</taxon>
        <taxon>Colletotrichum</taxon>
        <taxon>Colletotrichum gloeosporioides species complex</taxon>
    </lineage>
</organism>
<dbReference type="STRING" id="1237896.T0LVR2"/>
<reference evidence="4" key="1">
    <citation type="journal article" date="2013" name="Mol. Plant Microbe Interact.">
        <title>Global aspects of pacC regulation of pathogenicity genes in Colletotrichum gloeosporioides as revealed by transcriptome analysis.</title>
        <authorList>
            <person name="Alkan N."/>
            <person name="Meng X."/>
            <person name="Friedlander G."/>
            <person name="Reuveni E."/>
            <person name="Sukno S."/>
            <person name="Sherman A."/>
            <person name="Thon M."/>
            <person name="Fluhr R."/>
            <person name="Prusky D."/>
        </authorList>
    </citation>
    <scope>NUCLEOTIDE SEQUENCE [LARGE SCALE GENOMIC DNA]</scope>
    <source>
        <strain evidence="4">Cg-14</strain>
    </source>
</reference>
<feature type="domain" description="DUF7770" evidence="2">
    <location>
        <begin position="61"/>
        <end position="218"/>
    </location>
</feature>
<gene>
    <name evidence="3" type="ORF">CGLO_04151</name>
</gene>
<evidence type="ECO:0000259" key="2">
    <source>
        <dbReference type="Pfam" id="PF24968"/>
    </source>
</evidence>
<dbReference type="AlphaFoldDB" id="T0LVR2"/>